<evidence type="ECO:0000313" key="3">
    <source>
        <dbReference type="Proteomes" id="UP001168877"/>
    </source>
</evidence>
<name>A0AA39SA31_ACESA</name>
<reference evidence="2" key="2">
    <citation type="submission" date="2023-06" db="EMBL/GenBank/DDBJ databases">
        <authorList>
            <person name="Swenson N.G."/>
            <person name="Wegrzyn J.L."/>
            <person name="Mcevoy S.L."/>
        </authorList>
    </citation>
    <scope>NUCLEOTIDE SEQUENCE</scope>
    <source>
        <strain evidence="2">NS2018</strain>
        <tissue evidence="2">Leaf</tissue>
    </source>
</reference>
<proteinExistence type="predicted"/>
<accession>A0AA39SA31</accession>
<feature type="domain" description="GAG-pre-integrase" evidence="1">
    <location>
        <begin position="156"/>
        <end position="225"/>
    </location>
</feature>
<comment type="caution">
    <text evidence="2">The sequence shown here is derived from an EMBL/GenBank/DDBJ whole genome shotgun (WGS) entry which is preliminary data.</text>
</comment>
<dbReference type="InterPro" id="IPR025724">
    <property type="entry name" value="GAG-pre-integrase_dom"/>
</dbReference>
<dbReference type="Pfam" id="PF14223">
    <property type="entry name" value="Retrotran_gag_2"/>
    <property type="match status" value="1"/>
</dbReference>
<organism evidence="2 3">
    <name type="scientific">Acer saccharum</name>
    <name type="common">Sugar maple</name>
    <dbReference type="NCBI Taxonomy" id="4024"/>
    <lineage>
        <taxon>Eukaryota</taxon>
        <taxon>Viridiplantae</taxon>
        <taxon>Streptophyta</taxon>
        <taxon>Embryophyta</taxon>
        <taxon>Tracheophyta</taxon>
        <taxon>Spermatophyta</taxon>
        <taxon>Magnoliopsida</taxon>
        <taxon>eudicotyledons</taxon>
        <taxon>Gunneridae</taxon>
        <taxon>Pentapetalae</taxon>
        <taxon>rosids</taxon>
        <taxon>malvids</taxon>
        <taxon>Sapindales</taxon>
        <taxon>Sapindaceae</taxon>
        <taxon>Hippocastanoideae</taxon>
        <taxon>Acereae</taxon>
        <taxon>Acer</taxon>
    </lineage>
</organism>
<keyword evidence="3" id="KW-1185">Reference proteome</keyword>
<dbReference type="Proteomes" id="UP001168877">
    <property type="component" value="Unassembled WGS sequence"/>
</dbReference>
<dbReference type="PANTHER" id="PTHR37610">
    <property type="entry name" value="CCHC-TYPE DOMAIN-CONTAINING PROTEIN"/>
    <property type="match status" value="1"/>
</dbReference>
<protein>
    <recommendedName>
        <fullName evidence="1">GAG-pre-integrase domain-containing protein</fullName>
    </recommendedName>
</protein>
<evidence type="ECO:0000259" key="1">
    <source>
        <dbReference type="Pfam" id="PF13976"/>
    </source>
</evidence>
<dbReference type="EMBL" id="JAUESC010000383">
    <property type="protein sequence ID" value="KAK0585555.1"/>
    <property type="molecule type" value="Genomic_DNA"/>
</dbReference>
<evidence type="ECO:0000313" key="2">
    <source>
        <dbReference type="EMBL" id="KAK0585555.1"/>
    </source>
</evidence>
<dbReference type="PANTHER" id="PTHR37610:SF77">
    <property type="entry name" value="INTEGRASE CATALYTIC DOMAIN-CONTAINING PROTEIN"/>
    <property type="match status" value="1"/>
</dbReference>
<dbReference type="AlphaFoldDB" id="A0AA39SA31"/>
<reference evidence="2" key="1">
    <citation type="journal article" date="2022" name="Plant J.">
        <title>Strategies of tolerance reflected in two North American maple genomes.</title>
        <authorList>
            <person name="McEvoy S.L."/>
            <person name="Sezen U.U."/>
            <person name="Trouern-Trend A."/>
            <person name="McMahon S.M."/>
            <person name="Schaberg P.G."/>
            <person name="Yang J."/>
            <person name="Wegrzyn J.L."/>
            <person name="Swenson N.G."/>
        </authorList>
    </citation>
    <scope>NUCLEOTIDE SEQUENCE</scope>
    <source>
        <strain evidence="2">NS2018</strain>
    </source>
</reference>
<dbReference type="Pfam" id="PF13976">
    <property type="entry name" value="gag_pre-integrs"/>
    <property type="match status" value="1"/>
</dbReference>
<gene>
    <name evidence="2" type="ORF">LWI29_030400</name>
</gene>
<sequence length="248" mass="28100">MSSCSKESFGVHFTGKNYSAWEFQFQFFVTGKELWGHIDGSDPAPTEPKELANWKVKDARVMSWILGSVDPLIVLNLRPYKTAKTMWEYLLKVYHQDNTAHRFQLEYEIANYTQGNLSIQDYFSSFQNLWGEFSDMVYAKDQVSGKILMKGPKVGRLFPLHFSIPSCLSLACMTVNSQNEVWHKRLGHPNSVVLSHMLNSGLLGNKEQVSKNLSFDCSVCKLGKSKTLSFSPHGSRAANCFDIVHSDV</sequence>